<reference evidence="1 2" key="1">
    <citation type="submission" date="2017-07" db="EMBL/GenBank/DDBJ databases">
        <title>Elstera cyanobacteriorum sp. nov., a novel bacterium isolated from cyanobacterial aggregates in a eutrophic lake.</title>
        <authorList>
            <person name="Cai H."/>
        </authorList>
    </citation>
    <scope>NUCLEOTIDE SEQUENCE [LARGE SCALE GENOMIC DNA]</scope>
    <source>
        <strain evidence="1 2">TH019</strain>
    </source>
</reference>
<gene>
    <name evidence="1" type="ORF">CHR90_04275</name>
</gene>
<keyword evidence="2" id="KW-1185">Reference proteome</keyword>
<protein>
    <submittedName>
        <fullName evidence="1">Uncharacterized protein</fullName>
    </submittedName>
</protein>
<dbReference type="EMBL" id="NOXS01000027">
    <property type="protein sequence ID" value="OYQ20597.1"/>
    <property type="molecule type" value="Genomic_DNA"/>
</dbReference>
<proteinExistence type="predicted"/>
<dbReference type="Proteomes" id="UP000216361">
    <property type="component" value="Unassembled WGS sequence"/>
</dbReference>
<organism evidence="1 2">
    <name type="scientific">Elstera cyanobacteriorum</name>
    <dbReference type="NCBI Taxonomy" id="2022747"/>
    <lineage>
        <taxon>Bacteria</taxon>
        <taxon>Pseudomonadati</taxon>
        <taxon>Pseudomonadota</taxon>
        <taxon>Alphaproteobacteria</taxon>
        <taxon>Rhodospirillales</taxon>
        <taxon>Rhodospirillaceae</taxon>
        <taxon>Elstera</taxon>
    </lineage>
</organism>
<dbReference type="AlphaFoldDB" id="A0A255XUA9"/>
<comment type="caution">
    <text evidence="1">The sequence shown here is derived from an EMBL/GenBank/DDBJ whole genome shotgun (WGS) entry which is preliminary data.</text>
</comment>
<evidence type="ECO:0000313" key="2">
    <source>
        <dbReference type="Proteomes" id="UP000216361"/>
    </source>
</evidence>
<accession>A0A255XUA9</accession>
<name>A0A255XUA9_9PROT</name>
<evidence type="ECO:0000313" key="1">
    <source>
        <dbReference type="EMBL" id="OYQ20597.1"/>
    </source>
</evidence>
<sequence length="144" mass="16402">MKEKGAGAGDSAVIRSFPSELKYWESRKNHSKSNILIAIFDADVIEVDQKINLLRKELNNQALPDEDGVGVFIPARNIESWLHFLTGAAVDEKVDYKKNHPKIEKYVSEIKTFAQKCQTRQKIENMPPSLAAACQEFEKIRDRL</sequence>